<dbReference type="InterPro" id="IPR057494">
    <property type="entry name" value="Rossman_Mical"/>
</dbReference>
<keyword evidence="19" id="KW-1185">Reference proteome</keyword>
<evidence type="ECO:0000256" key="8">
    <source>
        <dbReference type="ARBA" id="ARBA00022827"/>
    </source>
</evidence>
<keyword evidence="11" id="KW-0560">Oxidoreductase</keyword>
<dbReference type="SUPFAM" id="SSF47576">
    <property type="entry name" value="Calponin-homology domain, CH-domain"/>
    <property type="match status" value="1"/>
</dbReference>
<dbReference type="Pfam" id="PF00890">
    <property type="entry name" value="FAD_binding_2"/>
    <property type="match status" value="1"/>
</dbReference>
<dbReference type="InterPro" id="IPR003953">
    <property type="entry name" value="FAD-dep_OxRdtase_2_FAD-bd"/>
</dbReference>
<evidence type="ECO:0000256" key="4">
    <source>
        <dbReference type="ARBA" id="ARBA00012709"/>
    </source>
</evidence>
<gene>
    <name evidence="18" type="ORF">AB6A40_005040</name>
</gene>
<keyword evidence="13" id="KW-0440">LIM domain</keyword>
<evidence type="ECO:0000256" key="2">
    <source>
        <dbReference type="ARBA" id="ARBA00004496"/>
    </source>
</evidence>
<comment type="caution">
    <text evidence="18">The sequence shown here is derived from an EMBL/GenBank/DDBJ whole genome shotgun (WGS) entry which is preliminary data.</text>
</comment>
<evidence type="ECO:0000256" key="7">
    <source>
        <dbReference type="ARBA" id="ARBA00022723"/>
    </source>
</evidence>
<keyword evidence="12" id="KW-0503">Monooxygenase</keyword>
<dbReference type="Gene3D" id="3.50.50.60">
    <property type="entry name" value="FAD/NAD(P)-binding domain"/>
    <property type="match status" value="1"/>
</dbReference>
<evidence type="ECO:0000256" key="1">
    <source>
        <dbReference type="ARBA" id="ARBA00001974"/>
    </source>
</evidence>
<sequence length="704" mass="80084">MDPAALFDAFVAAPSFSKILQSFSQMCTILNIDQCESFSIYRRLKEEIKDWKAEKLWALLDKRAAHKEYCHQKACERLNVLVIGAGPCGLRSAIECALLGSRVILVEQRDRFSRNNVLHIWPFVIQDLKDLGIKIFYPKFCRGSIDHISIRQLQCALLKVALVLGVQVHESVGFKRLIFPKADKSGNVRGWRAEFIPSEHFLSEYEFDVLIGADGKRNTVPGFPKREMRGKLAIGITANFVNKKTIEEEKVQEISGVAYIFNQQFFKEMKEATGIDLENIVYYKDETHYFVMCVKKQSLLDKGVILEDSEDVAALLAPSNVDQEKLCLLAAEAADFATAGKLPKLVYAQNHNGENDVAMFDFTSLFSAECSVRLGERCDRRLLMTIVGDTLHEPFWPTGSGCARGFLGVFDAAWMIRSYGLNKQGTMALLAERESIYRLLGQATSDNLQKQVHKYTIDPRTRYVSFEVSVEPYEISHLIDTDNPRNVEVDKALPLAHKTSVHDQNTPFISRYRLLRFCQRTLYPFKLKMYDFKTCWEDGRALSAIVARYRPDLLDYLALLSSNDSNSMFLETVNIIKNELGLEPVCDGLSEWQHLDEDKRVFYLHALMNILLSDIDRIRSVLVPSVKSTSTIHKRKFDASRSKKSDPIKQRTASLLDSFAATHNVPVCSADESSTAKCNEQFSSFLHISKQIASKVQFFRQYLI</sequence>
<dbReference type="PANTHER" id="PTHR23167:SF54">
    <property type="entry name" value="[F-ACTIN]-MONOOXYGENASE MICAL"/>
    <property type="match status" value="1"/>
</dbReference>
<keyword evidence="10" id="KW-0521">NADP</keyword>
<keyword evidence="5" id="KW-0963">Cytoplasm</keyword>
<evidence type="ECO:0000256" key="13">
    <source>
        <dbReference type="ARBA" id="ARBA00023038"/>
    </source>
</evidence>
<name>A0ABD6EGJ8_9BILA</name>
<evidence type="ECO:0000256" key="5">
    <source>
        <dbReference type="ARBA" id="ARBA00022490"/>
    </source>
</evidence>
<comment type="catalytic activity">
    <reaction evidence="15">
        <text>L-methionyl-[F-actin] + NADPH + O2 + H(+) = L-methionyl-(R)-S-oxide-[F-actin] + NADP(+) + H2O</text>
        <dbReference type="Rhea" id="RHEA:51308"/>
        <dbReference type="Rhea" id="RHEA-COMP:12953"/>
        <dbReference type="Rhea" id="RHEA-COMP:12956"/>
        <dbReference type="ChEBI" id="CHEBI:15377"/>
        <dbReference type="ChEBI" id="CHEBI:15378"/>
        <dbReference type="ChEBI" id="CHEBI:15379"/>
        <dbReference type="ChEBI" id="CHEBI:16044"/>
        <dbReference type="ChEBI" id="CHEBI:45764"/>
        <dbReference type="ChEBI" id="CHEBI:57783"/>
        <dbReference type="ChEBI" id="CHEBI:58349"/>
        <dbReference type="EC" id="1.14.13.225"/>
    </reaction>
</comment>
<keyword evidence="9" id="KW-0862">Zinc</keyword>
<dbReference type="PRINTS" id="PR00420">
    <property type="entry name" value="RNGMNOXGNASE"/>
</dbReference>
<dbReference type="EC" id="1.14.13.225" evidence="4"/>
<keyword evidence="7" id="KW-0479">Metal-binding</keyword>
<evidence type="ECO:0000256" key="6">
    <source>
        <dbReference type="ARBA" id="ARBA00022630"/>
    </source>
</evidence>
<protein>
    <recommendedName>
        <fullName evidence="4">F-actin monooxygenase</fullName>
        <ecNumber evidence="4">1.14.13.225</ecNumber>
    </recommendedName>
</protein>
<dbReference type="SUPFAM" id="SSF51905">
    <property type="entry name" value="FAD/NAD(P)-binding domain"/>
    <property type="match status" value="1"/>
</dbReference>
<comment type="similarity">
    <text evidence="3">Belongs to the Mical family.</text>
</comment>
<evidence type="ECO:0000256" key="14">
    <source>
        <dbReference type="ARBA" id="ARBA00023203"/>
    </source>
</evidence>
<accession>A0ABD6EGJ8</accession>
<dbReference type="PANTHER" id="PTHR23167">
    <property type="entry name" value="CALPONIN HOMOLOGY DOMAIN-CONTAINING PROTEIN DDB_G0272472-RELATED"/>
    <property type="match status" value="1"/>
</dbReference>
<evidence type="ECO:0000256" key="9">
    <source>
        <dbReference type="ARBA" id="ARBA00022833"/>
    </source>
</evidence>
<evidence type="ECO:0000256" key="10">
    <source>
        <dbReference type="ARBA" id="ARBA00022857"/>
    </source>
</evidence>
<evidence type="ECO:0000259" key="16">
    <source>
        <dbReference type="Pfam" id="PF00890"/>
    </source>
</evidence>
<dbReference type="GO" id="GO:0120501">
    <property type="term" value="F:F-actin monooxygenase activity"/>
    <property type="evidence" value="ECO:0007669"/>
    <property type="project" value="UniProtKB-EC"/>
</dbReference>
<dbReference type="AlphaFoldDB" id="A0ABD6EGJ8"/>
<proteinExistence type="inferred from homology"/>
<evidence type="ECO:0000256" key="12">
    <source>
        <dbReference type="ARBA" id="ARBA00023033"/>
    </source>
</evidence>
<evidence type="ECO:0000259" key="17">
    <source>
        <dbReference type="Pfam" id="PF25413"/>
    </source>
</evidence>
<organism evidence="18 19">
    <name type="scientific">Gnathostoma spinigerum</name>
    <dbReference type="NCBI Taxonomy" id="75299"/>
    <lineage>
        <taxon>Eukaryota</taxon>
        <taxon>Metazoa</taxon>
        <taxon>Ecdysozoa</taxon>
        <taxon>Nematoda</taxon>
        <taxon>Chromadorea</taxon>
        <taxon>Rhabditida</taxon>
        <taxon>Spirurina</taxon>
        <taxon>Gnathostomatomorpha</taxon>
        <taxon>Gnathostomatoidea</taxon>
        <taxon>Gnathostomatidae</taxon>
        <taxon>Gnathostoma</taxon>
    </lineage>
</organism>
<comment type="subcellular location">
    <subcellularLocation>
        <location evidence="2">Cytoplasm</location>
    </subcellularLocation>
</comment>
<comment type="cofactor">
    <cofactor evidence="1">
        <name>FAD</name>
        <dbReference type="ChEBI" id="CHEBI:57692"/>
    </cofactor>
</comment>
<dbReference type="InterPro" id="IPR050540">
    <property type="entry name" value="F-actin_Monoox_Mical"/>
</dbReference>
<dbReference type="FunFam" id="3.50.50.60:FF:000004">
    <property type="entry name" value="protein-methionine sulfoxide oxidase MICAL2 isoform X1"/>
    <property type="match status" value="1"/>
</dbReference>
<dbReference type="Pfam" id="PF25413">
    <property type="entry name" value="Rossman_Mical"/>
    <property type="match status" value="1"/>
</dbReference>
<reference evidence="18 19" key="1">
    <citation type="submission" date="2024-08" db="EMBL/GenBank/DDBJ databases">
        <title>Gnathostoma spinigerum genome.</title>
        <authorList>
            <person name="Gonzalez-Bertolin B."/>
            <person name="Monzon S."/>
            <person name="Zaballos A."/>
            <person name="Jimenez P."/>
            <person name="Dekumyoy P."/>
            <person name="Varona S."/>
            <person name="Cuesta I."/>
            <person name="Sumanam S."/>
            <person name="Adisakwattana P."/>
            <person name="Gasser R.B."/>
            <person name="Hernandez-Gonzalez A."/>
            <person name="Young N.D."/>
            <person name="Perteguer M.J."/>
        </authorList>
    </citation>
    <scope>NUCLEOTIDE SEQUENCE [LARGE SCALE GENOMIC DNA]</scope>
    <source>
        <strain evidence="18">AL3</strain>
        <tissue evidence="18">Liver</tissue>
    </source>
</reference>
<evidence type="ECO:0000313" key="18">
    <source>
        <dbReference type="EMBL" id="MFH4978331.1"/>
    </source>
</evidence>
<keyword evidence="6" id="KW-0285">Flavoprotein</keyword>
<dbReference type="GO" id="GO:0046872">
    <property type="term" value="F:metal ion binding"/>
    <property type="evidence" value="ECO:0007669"/>
    <property type="project" value="UniProtKB-KW"/>
</dbReference>
<evidence type="ECO:0000256" key="15">
    <source>
        <dbReference type="ARBA" id="ARBA00049522"/>
    </source>
</evidence>
<dbReference type="InterPro" id="IPR036188">
    <property type="entry name" value="FAD/NAD-bd_sf"/>
</dbReference>
<feature type="domain" description="[F-actin]-monooxygenase MICAL1-3-like Rossman" evidence="17">
    <location>
        <begin position="232"/>
        <end position="361"/>
    </location>
</feature>
<feature type="domain" description="FAD-dependent oxidoreductase 2 FAD-binding" evidence="16">
    <location>
        <begin position="80"/>
        <end position="113"/>
    </location>
</feature>
<evidence type="ECO:0000256" key="3">
    <source>
        <dbReference type="ARBA" id="ARBA00008223"/>
    </source>
</evidence>
<dbReference type="GO" id="GO:0003779">
    <property type="term" value="F:actin binding"/>
    <property type="evidence" value="ECO:0007669"/>
    <property type="project" value="UniProtKB-KW"/>
</dbReference>
<keyword evidence="8" id="KW-0274">FAD</keyword>
<dbReference type="Gene3D" id="1.10.418.10">
    <property type="entry name" value="Calponin-like domain"/>
    <property type="match status" value="1"/>
</dbReference>
<keyword evidence="14" id="KW-0009">Actin-binding</keyword>
<dbReference type="Proteomes" id="UP001608902">
    <property type="component" value="Unassembled WGS sequence"/>
</dbReference>
<dbReference type="EMBL" id="JBGFUD010003093">
    <property type="protein sequence ID" value="MFH4978331.1"/>
    <property type="molecule type" value="Genomic_DNA"/>
</dbReference>
<dbReference type="InterPro" id="IPR036872">
    <property type="entry name" value="CH_dom_sf"/>
</dbReference>
<evidence type="ECO:0000313" key="19">
    <source>
        <dbReference type="Proteomes" id="UP001608902"/>
    </source>
</evidence>
<evidence type="ECO:0000256" key="11">
    <source>
        <dbReference type="ARBA" id="ARBA00023002"/>
    </source>
</evidence>
<dbReference type="GO" id="GO:0005737">
    <property type="term" value="C:cytoplasm"/>
    <property type="evidence" value="ECO:0007669"/>
    <property type="project" value="UniProtKB-SubCell"/>
</dbReference>